<dbReference type="GeneTree" id="ENSGT00940000159021"/>
<accession>A0A2I2ZQ34</accession>
<reference evidence="1 2" key="2">
    <citation type="journal article" date="2012" name="Nature">
        <title>Insights into hominid evolution from the gorilla genome sequence.</title>
        <authorList>
            <person name="Scally A."/>
            <person name="Dutheil J.Y."/>
            <person name="Hillier L.W."/>
            <person name="Jordan G.E."/>
            <person name="Goodhead I."/>
            <person name="Herrero J."/>
            <person name="Hobolth A."/>
            <person name="Lappalainen T."/>
            <person name="Mailund T."/>
            <person name="Marques-Bonet T."/>
            <person name="McCarthy S."/>
            <person name="Montgomery S.H."/>
            <person name="Schwalie P.C."/>
            <person name="Tang Y.A."/>
            <person name="Ward M.C."/>
            <person name="Xue Y."/>
            <person name="Yngvadottir B."/>
            <person name="Alkan C."/>
            <person name="Andersen L.N."/>
            <person name="Ayub Q."/>
            <person name="Ball E.V."/>
            <person name="Beal K."/>
            <person name="Bradley B.J."/>
            <person name="Chen Y."/>
            <person name="Clee C.M."/>
            <person name="Fitzgerald S."/>
            <person name="Graves T.A."/>
            <person name="Gu Y."/>
            <person name="Heath P."/>
            <person name="Heger A."/>
            <person name="Karakoc E."/>
            <person name="Kolb-Kokocinski A."/>
            <person name="Laird G.K."/>
            <person name="Lunter G."/>
            <person name="Meader S."/>
            <person name="Mort M."/>
            <person name="Mullikin J.C."/>
            <person name="Munch K."/>
            <person name="O'Connor T.D."/>
            <person name="Phillips A.D."/>
            <person name="Prado-Martinez J."/>
            <person name="Rogers A.S."/>
            <person name="Sajjadian S."/>
            <person name="Schmidt D."/>
            <person name="Shaw K."/>
            <person name="Simpson J.T."/>
            <person name="Stenson P.D."/>
            <person name="Turner D.J."/>
            <person name="Vigilant L."/>
            <person name="Vilella A.J."/>
            <person name="Whitener W."/>
            <person name="Zhu B."/>
            <person name="Cooper D.N."/>
            <person name="de Jong P."/>
            <person name="Dermitzakis E.T."/>
            <person name="Eichler E.E."/>
            <person name="Flicek P."/>
            <person name="Goldman N."/>
            <person name="Mundy N.I."/>
            <person name="Ning Z."/>
            <person name="Odom D.T."/>
            <person name="Ponting C.P."/>
            <person name="Quail M.A."/>
            <person name="Ryder O.A."/>
            <person name="Searle S.M."/>
            <person name="Warren W.C."/>
            <person name="Wilson R.K."/>
            <person name="Schierup M.H."/>
            <person name="Rogers J."/>
            <person name="Tyler-Smith C."/>
            <person name="Durbin R."/>
        </authorList>
    </citation>
    <scope>NUCLEOTIDE SEQUENCE [LARGE SCALE GENOMIC DNA]</scope>
</reference>
<dbReference type="PANTHER" id="PTHR46857">
    <property type="entry name" value="EPITHELIAL CELL-TRANSFORMING SEQUENCE 2 ONCOGENE-LIKE"/>
    <property type="match status" value="1"/>
</dbReference>
<dbReference type="AlphaFoldDB" id="A0A2I2ZQ34"/>
<dbReference type="Bgee" id="ENSGGOG00000016343">
    <property type="expression patterns" value="Expressed in cerebellum and 5 other cell types or tissues"/>
</dbReference>
<dbReference type="InterPro" id="IPR052805">
    <property type="entry name" value="GEF_Ubiquitin-Prot_Reg"/>
</dbReference>
<evidence type="ECO:0000313" key="2">
    <source>
        <dbReference type="Proteomes" id="UP000001519"/>
    </source>
</evidence>
<sequence>MMAFAPPKSTDGPKMQTKMSTWTPLNHQLLNDRVFEERRALLGKWMGCCSGWFQIPGLKRFSCLCLPKC</sequence>
<keyword evidence="2" id="KW-1185">Reference proteome</keyword>
<dbReference type="PANTHER" id="PTHR46857:SF2">
    <property type="entry name" value="F-BOX ONLY PROTEIN 16"/>
    <property type="match status" value="1"/>
</dbReference>
<dbReference type="Ensembl" id="ENSGGOT00000067350.1">
    <property type="protein sequence ID" value="ENSGGOP00000049338.1"/>
    <property type="gene ID" value="ENSGGOG00000016343.3"/>
</dbReference>
<gene>
    <name evidence="1" type="primary">FBXO16</name>
</gene>
<dbReference type="EMBL" id="CABD030057534">
    <property type="status" value="NOT_ANNOTATED_CDS"/>
    <property type="molecule type" value="Genomic_DNA"/>
</dbReference>
<proteinExistence type="predicted"/>
<organism evidence="1 2">
    <name type="scientific">Gorilla gorilla gorilla</name>
    <name type="common">Western lowland gorilla</name>
    <dbReference type="NCBI Taxonomy" id="9595"/>
    <lineage>
        <taxon>Eukaryota</taxon>
        <taxon>Metazoa</taxon>
        <taxon>Chordata</taxon>
        <taxon>Craniata</taxon>
        <taxon>Vertebrata</taxon>
        <taxon>Euteleostomi</taxon>
        <taxon>Mammalia</taxon>
        <taxon>Eutheria</taxon>
        <taxon>Euarchontoglires</taxon>
        <taxon>Primates</taxon>
        <taxon>Haplorrhini</taxon>
        <taxon>Catarrhini</taxon>
        <taxon>Hominidae</taxon>
        <taxon>Gorilla</taxon>
    </lineage>
</organism>
<dbReference type="Proteomes" id="UP000001519">
    <property type="component" value="Chromosome 8"/>
</dbReference>
<dbReference type="EMBL" id="CABD030057533">
    <property type="status" value="NOT_ANNOTATED_CDS"/>
    <property type="molecule type" value="Genomic_DNA"/>
</dbReference>
<reference evidence="2" key="1">
    <citation type="submission" date="2011-05" db="EMBL/GenBank/DDBJ databases">
        <title>Insights into the evolution of the great apes provided by the gorilla genome.</title>
        <authorList>
            <person name="Scally A."/>
        </authorList>
    </citation>
    <scope>NUCLEOTIDE SEQUENCE [LARGE SCALE GENOMIC DNA]</scope>
</reference>
<protein>
    <submittedName>
        <fullName evidence="1">F-box protein 16</fullName>
    </submittedName>
</protein>
<reference evidence="1" key="4">
    <citation type="submission" date="2025-09" db="UniProtKB">
        <authorList>
            <consortium name="Ensembl"/>
        </authorList>
    </citation>
    <scope>IDENTIFICATION</scope>
</reference>
<name>A0A2I2ZQ34_GORGO</name>
<dbReference type="EMBL" id="CABD030057535">
    <property type="status" value="NOT_ANNOTATED_CDS"/>
    <property type="molecule type" value="Genomic_DNA"/>
</dbReference>
<dbReference type="EMBL" id="CABD030057531">
    <property type="status" value="NOT_ANNOTATED_CDS"/>
    <property type="molecule type" value="Genomic_DNA"/>
</dbReference>
<reference evidence="1" key="3">
    <citation type="submission" date="2025-08" db="UniProtKB">
        <authorList>
            <consortium name="Ensembl"/>
        </authorList>
    </citation>
    <scope>IDENTIFICATION</scope>
</reference>
<evidence type="ECO:0000313" key="1">
    <source>
        <dbReference type="Ensembl" id="ENSGGOP00000049338.1"/>
    </source>
</evidence>
<dbReference type="EMBL" id="CABD030057532">
    <property type="status" value="NOT_ANNOTATED_CDS"/>
    <property type="molecule type" value="Genomic_DNA"/>
</dbReference>